<organism evidence="2 3">
    <name type="scientific">Maioricimonas rarisocia</name>
    <dbReference type="NCBI Taxonomy" id="2528026"/>
    <lineage>
        <taxon>Bacteria</taxon>
        <taxon>Pseudomonadati</taxon>
        <taxon>Planctomycetota</taxon>
        <taxon>Planctomycetia</taxon>
        <taxon>Planctomycetales</taxon>
        <taxon>Planctomycetaceae</taxon>
        <taxon>Maioricimonas</taxon>
    </lineage>
</organism>
<reference evidence="2 3" key="1">
    <citation type="submission" date="2019-02" db="EMBL/GenBank/DDBJ databases">
        <title>Deep-cultivation of Planctomycetes and their phenomic and genomic characterization uncovers novel biology.</title>
        <authorList>
            <person name="Wiegand S."/>
            <person name="Jogler M."/>
            <person name="Boedeker C."/>
            <person name="Pinto D."/>
            <person name="Vollmers J."/>
            <person name="Rivas-Marin E."/>
            <person name="Kohn T."/>
            <person name="Peeters S.H."/>
            <person name="Heuer A."/>
            <person name="Rast P."/>
            <person name="Oberbeckmann S."/>
            <person name="Bunk B."/>
            <person name="Jeske O."/>
            <person name="Meyerdierks A."/>
            <person name="Storesund J.E."/>
            <person name="Kallscheuer N."/>
            <person name="Luecker S."/>
            <person name="Lage O.M."/>
            <person name="Pohl T."/>
            <person name="Merkel B.J."/>
            <person name="Hornburger P."/>
            <person name="Mueller R.-W."/>
            <person name="Bruemmer F."/>
            <person name="Labrenz M."/>
            <person name="Spormann A.M."/>
            <person name="Op den Camp H."/>
            <person name="Overmann J."/>
            <person name="Amann R."/>
            <person name="Jetten M.S.M."/>
            <person name="Mascher T."/>
            <person name="Medema M.H."/>
            <person name="Devos D.P."/>
            <person name="Kaster A.-K."/>
            <person name="Ovreas L."/>
            <person name="Rohde M."/>
            <person name="Galperin M.Y."/>
            <person name="Jogler C."/>
        </authorList>
    </citation>
    <scope>NUCLEOTIDE SEQUENCE [LARGE SCALE GENOMIC DNA]</scope>
    <source>
        <strain evidence="2 3">Mal4</strain>
    </source>
</reference>
<sequence length="322" mass="35477">MKPTAHESTGDEMSIRLPSRLRLLCLGDEEPSWSGLAMRLGACGCDEPQFRWCLSSTHALTLLRETGFDCILIAREDWQAGNGGSHADVIDFLAALQAAGHNEPTVVVLPPNLDSLLVDLADSPAEFLFSDQGWQSPAIAAWIYRAIRRSDDLQQSRRLSRADDHRTRRERSETSHVIDELRRILDESPPPDDDGEPLPAQIHKFYADMLRTHVIMGVGRLSGEIRKLAEALAVAGVPPGAVLAMHLEQLESLVDGLGSRSSRHVMVRADVLGTELMLHLAECYRHKSSRTGLGDFGIDLLHAESLRQKSSHGPVAENRPPS</sequence>
<keyword evidence="3" id="KW-1185">Reference proteome</keyword>
<protein>
    <submittedName>
        <fullName evidence="2">Uncharacterized protein</fullName>
    </submittedName>
</protein>
<dbReference type="Gene3D" id="1.10.1240.30">
    <property type="entry name" value="KaiA/RbsU domain"/>
    <property type="match status" value="1"/>
</dbReference>
<dbReference type="KEGG" id="mri:Mal4_23600"/>
<evidence type="ECO:0000313" key="3">
    <source>
        <dbReference type="Proteomes" id="UP000320496"/>
    </source>
</evidence>
<name>A0A517Z6C1_9PLAN</name>
<proteinExistence type="predicted"/>
<dbReference type="EMBL" id="CP036275">
    <property type="protein sequence ID" value="QDU38040.1"/>
    <property type="molecule type" value="Genomic_DNA"/>
</dbReference>
<dbReference type="Proteomes" id="UP000320496">
    <property type="component" value="Chromosome"/>
</dbReference>
<dbReference type="RefSeq" id="WP_145369363.1">
    <property type="nucleotide sequence ID" value="NZ_CP036275.1"/>
</dbReference>
<gene>
    <name evidence="2" type="ORF">Mal4_23600</name>
</gene>
<dbReference type="InterPro" id="IPR017944">
    <property type="entry name" value="KaiA/RbsU_helical_domain_sf"/>
</dbReference>
<dbReference type="OrthoDB" id="252780at2"/>
<evidence type="ECO:0000256" key="1">
    <source>
        <dbReference type="SAM" id="MobiDB-lite"/>
    </source>
</evidence>
<evidence type="ECO:0000313" key="2">
    <source>
        <dbReference type="EMBL" id="QDU38040.1"/>
    </source>
</evidence>
<dbReference type="AlphaFoldDB" id="A0A517Z6C1"/>
<accession>A0A517Z6C1</accession>
<feature type="region of interest" description="Disordered" evidence="1">
    <location>
        <begin position="155"/>
        <end position="175"/>
    </location>
</feature>